<dbReference type="AlphaFoldDB" id="A0A517MLU4"/>
<feature type="transmembrane region" description="Helical" evidence="5">
    <location>
        <begin position="496"/>
        <end position="516"/>
    </location>
</feature>
<feature type="transmembrane region" description="Helical" evidence="5">
    <location>
        <begin position="55"/>
        <end position="73"/>
    </location>
</feature>
<protein>
    <submittedName>
        <fullName evidence="7">O-Antigen ligase</fullName>
    </submittedName>
</protein>
<dbReference type="PANTHER" id="PTHR37422">
    <property type="entry name" value="TEICHURONIC ACID BIOSYNTHESIS PROTEIN TUAE"/>
    <property type="match status" value="1"/>
</dbReference>
<organism evidence="7 8">
    <name type="scientific">Roseimaritima multifibrata</name>
    <dbReference type="NCBI Taxonomy" id="1930274"/>
    <lineage>
        <taxon>Bacteria</taxon>
        <taxon>Pseudomonadati</taxon>
        <taxon>Planctomycetota</taxon>
        <taxon>Planctomycetia</taxon>
        <taxon>Pirellulales</taxon>
        <taxon>Pirellulaceae</taxon>
        <taxon>Roseimaritima</taxon>
    </lineage>
</organism>
<dbReference type="InterPro" id="IPR051533">
    <property type="entry name" value="WaaL-like"/>
</dbReference>
<dbReference type="SUPFAM" id="SSF48452">
    <property type="entry name" value="TPR-like"/>
    <property type="match status" value="1"/>
</dbReference>
<dbReference type="InterPro" id="IPR011990">
    <property type="entry name" value="TPR-like_helical_dom_sf"/>
</dbReference>
<dbReference type="RefSeq" id="WP_145354067.1">
    <property type="nucleotide sequence ID" value="NZ_CP036262.1"/>
</dbReference>
<dbReference type="Pfam" id="PF04932">
    <property type="entry name" value="Wzy_C"/>
    <property type="match status" value="1"/>
</dbReference>
<sequence length="835" mass="91771">MPQSIEPQIESELPSVLFNAGSQGRWVRVAHWLMDASLLVVLFAAPLVLGGRHPLGRLVLIAAVVPGTVGMLIKVIAGRKIPLTWLQISLLLGCLLVPVCQVAVFSPEFIGRFAPGIEHLFGEDPVLVSQGVVTTTFSMSQVTTVKSIPTLLAYLCFFSFLVCRLDDFSDVERLLRWFIGSVLLLTVLAILQSQFGNGRFLWWYDHPSREPGDIPRGPFQNENHLASLLALAVPCSLYFLFRNIKSKSSKLGARISFEQCLAAVTCLVIVVTVFATPSRGGAAIIVFGGVVWGALLGWNLLSKRLAGIWMGYAGWMRTGVVAGWAAAVTGVFVMFNGIERFSYWRYKIWAADIAVWRDFPLLGIGVGNHRYAYRAYLDEYWYQTFTTAESSWLQLLVETGAVGVTLAVLIVIAVLVAALRIVASYSRGVPFLLGSAILAGLAVSCFHASGDFPWHIPSCFVGCMVLVVAAVRLPAVLVDRFGKPSQVLVPMPTKGVGGVAAIGIAVALLVGNYWAITKAIPDARASLQWDAYRRLVRDQPDLNQATGDNQATRLLLATLKADPSHIAARSKLVFRMSAELEQSRFEHADISRLAKQVLNQSSLVVGFCPLESRSYLCAAIAASALGANVEQQERLLAQSQRLRPVDGAVALRRGLNAVMVQEMERADVHFKIALNDDPSMRDRAVETLTLLLSPKEIVERCQPGQEATAMLYQRTRKPVPDEMQQFLGRYYCACLETAAAACENEADAEQFRAAAAKVATEINDSALQLEIAGKRLRSNDRNIALLLTRAEIYLDMGQYEDAQADLRRCQKEAPQNPDVRRFALRLDRQSATLHR</sequence>
<dbReference type="Proteomes" id="UP000320672">
    <property type="component" value="Chromosome"/>
</dbReference>
<feature type="transmembrane region" description="Helical" evidence="5">
    <location>
        <begin position="253"/>
        <end position="275"/>
    </location>
</feature>
<keyword evidence="3 5" id="KW-1133">Transmembrane helix</keyword>
<comment type="subcellular location">
    <subcellularLocation>
        <location evidence="1">Membrane</location>
        <topology evidence="1">Multi-pass membrane protein</topology>
    </subcellularLocation>
</comment>
<feature type="domain" description="O-antigen ligase-related" evidence="6">
    <location>
        <begin position="265"/>
        <end position="407"/>
    </location>
</feature>
<evidence type="ECO:0000313" key="7">
    <source>
        <dbReference type="EMBL" id="QDS95839.1"/>
    </source>
</evidence>
<evidence type="ECO:0000259" key="6">
    <source>
        <dbReference type="Pfam" id="PF04932"/>
    </source>
</evidence>
<feature type="transmembrane region" description="Helical" evidence="5">
    <location>
        <begin position="147"/>
        <end position="165"/>
    </location>
</feature>
<keyword evidence="7" id="KW-0436">Ligase</keyword>
<feature type="transmembrane region" description="Helical" evidence="5">
    <location>
        <begin position="224"/>
        <end position="241"/>
    </location>
</feature>
<dbReference type="PANTHER" id="PTHR37422:SF23">
    <property type="entry name" value="TEICHURONIC ACID BIOSYNTHESIS PROTEIN TUAE"/>
    <property type="match status" value="1"/>
</dbReference>
<feature type="transmembrane region" description="Helical" evidence="5">
    <location>
        <begin position="177"/>
        <end position="195"/>
    </location>
</feature>
<dbReference type="OrthoDB" id="238751at2"/>
<dbReference type="EMBL" id="CP036262">
    <property type="protein sequence ID" value="QDS95839.1"/>
    <property type="molecule type" value="Genomic_DNA"/>
</dbReference>
<keyword evidence="4 5" id="KW-0472">Membrane</keyword>
<evidence type="ECO:0000256" key="1">
    <source>
        <dbReference type="ARBA" id="ARBA00004141"/>
    </source>
</evidence>
<feature type="transmembrane region" description="Helical" evidence="5">
    <location>
        <begin position="400"/>
        <end position="422"/>
    </location>
</feature>
<keyword evidence="2 5" id="KW-0812">Transmembrane</keyword>
<feature type="transmembrane region" description="Helical" evidence="5">
    <location>
        <begin position="281"/>
        <end position="301"/>
    </location>
</feature>
<evidence type="ECO:0000256" key="4">
    <source>
        <dbReference type="ARBA" id="ARBA00023136"/>
    </source>
</evidence>
<feature type="transmembrane region" description="Helical" evidence="5">
    <location>
        <begin position="29"/>
        <end position="49"/>
    </location>
</feature>
<feature type="transmembrane region" description="Helical" evidence="5">
    <location>
        <begin position="85"/>
        <end position="105"/>
    </location>
</feature>
<evidence type="ECO:0000256" key="5">
    <source>
        <dbReference type="SAM" id="Phobius"/>
    </source>
</evidence>
<gene>
    <name evidence="7" type="ORF">FF011L_46400</name>
</gene>
<dbReference type="Gene3D" id="1.25.40.10">
    <property type="entry name" value="Tetratricopeptide repeat domain"/>
    <property type="match status" value="1"/>
</dbReference>
<dbReference type="GO" id="GO:0016020">
    <property type="term" value="C:membrane"/>
    <property type="evidence" value="ECO:0007669"/>
    <property type="project" value="UniProtKB-SubCell"/>
</dbReference>
<name>A0A517MLU4_9BACT</name>
<evidence type="ECO:0000256" key="3">
    <source>
        <dbReference type="ARBA" id="ARBA00022989"/>
    </source>
</evidence>
<reference evidence="7 8" key="1">
    <citation type="submission" date="2019-02" db="EMBL/GenBank/DDBJ databases">
        <title>Deep-cultivation of Planctomycetes and their phenomic and genomic characterization uncovers novel biology.</title>
        <authorList>
            <person name="Wiegand S."/>
            <person name="Jogler M."/>
            <person name="Boedeker C."/>
            <person name="Pinto D."/>
            <person name="Vollmers J."/>
            <person name="Rivas-Marin E."/>
            <person name="Kohn T."/>
            <person name="Peeters S.H."/>
            <person name="Heuer A."/>
            <person name="Rast P."/>
            <person name="Oberbeckmann S."/>
            <person name="Bunk B."/>
            <person name="Jeske O."/>
            <person name="Meyerdierks A."/>
            <person name="Storesund J.E."/>
            <person name="Kallscheuer N."/>
            <person name="Luecker S."/>
            <person name="Lage O.M."/>
            <person name="Pohl T."/>
            <person name="Merkel B.J."/>
            <person name="Hornburger P."/>
            <person name="Mueller R.-W."/>
            <person name="Bruemmer F."/>
            <person name="Labrenz M."/>
            <person name="Spormann A.M."/>
            <person name="Op den Camp H."/>
            <person name="Overmann J."/>
            <person name="Amann R."/>
            <person name="Jetten M.S.M."/>
            <person name="Mascher T."/>
            <person name="Medema M.H."/>
            <person name="Devos D.P."/>
            <person name="Kaster A.-K."/>
            <person name="Ovreas L."/>
            <person name="Rohde M."/>
            <person name="Galperin M.Y."/>
            <person name="Jogler C."/>
        </authorList>
    </citation>
    <scope>NUCLEOTIDE SEQUENCE [LARGE SCALE GENOMIC DNA]</scope>
    <source>
        <strain evidence="7 8">FF011L</strain>
    </source>
</reference>
<dbReference type="GO" id="GO:0016874">
    <property type="term" value="F:ligase activity"/>
    <property type="evidence" value="ECO:0007669"/>
    <property type="project" value="UniProtKB-KW"/>
</dbReference>
<feature type="transmembrane region" description="Helical" evidence="5">
    <location>
        <begin position="429"/>
        <end position="449"/>
    </location>
</feature>
<accession>A0A517MLU4</accession>
<evidence type="ECO:0000256" key="2">
    <source>
        <dbReference type="ARBA" id="ARBA00022692"/>
    </source>
</evidence>
<keyword evidence="8" id="KW-1185">Reference proteome</keyword>
<evidence type="ECO:0000313" key="8">
    <source>
        <dbReference type="Proteomes" id="UP000320672"/>
    </source>
</evidence>
<feature type="transmembrane region" description="Helical" evidence="5">
    <location>
        <begin position="455"/>
        <end position="475"/>
    </location>
</feature>
<proteinExistence type="predicted"/>
<dbReference type="InterPro" id="IPR007016">
    <property type="entry name" value="O-antigen_ligase-rel_domated"/>
</dbReference>
<dbReference type="KEGG" id="rml:FF011L_46400"/>
<feature type="transmembrane region" description="Helical" evidence="5">
    <location>
        <begin position="313"/>
        <end position="335"/>
    </location>
</feature>